<gene>
    <name evidence="1" type="ORF">UC8_30260</name>
</gene>
<reference evidence="1 2" key="1">
    <citation type="submission" date="2019-08" db="EMBL/GenBank/DDBJ databases">
        <title>Deep-cultivation of Planctomycetes and their phenomic and genomic characterization uncovers novel biology.</title>
        <authorList>
            <person name="Wiegand S."/>
            <person name="Jogler M."/>
            <person name="Boedeker C."/>
            <person name="Pinto D."/>
            <person name="Vollmers J."/>
            <person name="Rivas-Marin E."/>
            <person name="Kohn T."/>
            <person name="Peeters S.H."/>
            <person name="Heuer A."/>
            <person name="Rast P."/>
            <person name="Oberbeckmann S."/>
            <person name="Bunk B."/>
            <person name="Jeske O."/>
            <person name="Meyerdierks A."/>
            <person name="Storesund J.E."/>
            <person name="Kallscheuer N."/>
            <person name="Luecker S."/>
            <person name="Lage O.M."/>
            <person name="Pohl T."/>
            <person name="Merkel B.J."/>
            <person name="Hornburger P."/>
            <person name="Mueller R.-W."/>
            <person name="Bruemmer F."/>
            <person name="Labrenz M."/>
            <person name="Spormann A.M."/>
            <person name="Op den Camp H."/>
            <person name="Overmann J."/>
            <person name="Amann R."/>
            <person name="Jetten M.S.M."/>
            <person name="Mascher T."/>
            <person name="Medema M.H."/>
            <person name="Devos D.P."/>
            <person name="Kaster A.-K."/>
            <person name="Ovreas L."/>
            <person name="Rohde M."/>
            <person name="Galperin M.Y."/>
            <person name="Jogler C."/>
        </authorList>
    </citation>
    <scope>NUCLEOTIDE SEQUENCE [LARGE SCALE GENOMIC DNA]</scope>
    <source>
        <strain evidence="1 2">UC8</strain>
    </source>
</reference>
<proteinExistence type="predicted"/>
<dbReference type="EMBL" id="CP042914">
    <property type="protein sequence ID" value="QEG41008.1"/>
    <property type="molecule type" value="Genomic_DNA"/>
</dbReference>
<organism evidence="1 2">
    <name type="scientific">Roseimaritima ulvae</name>
    <dbReference type="NCBI Taxonomy" id="980254"/>
    <lineage>
        <taxon>Bacteria</taxon>
        <taxon>Pseudomonadati</taxon>
        <taxon>Planctomycetota</taxon>
        <taxon>Planctomycetia</taxon>
        <taxon>Pirellulales</taxon>
        <taxon>Pirellulaceae</taxon>
        <taxon>Roseimaritima</taxon>
    </lineage>
</organism>
<evidence type="ECO:0000313" key="2">
    <source>
        <dbReference type="Proteomes" id="UP000325286"/>
    </source>
</evidence>
<dbReference type="Proteomes" id="UP000325286">
    <property type="component" value="Chromosome"/>
</dbReference>
<keyword evidence="1" id="KW-0812">Transmembrane</keyword>
<accession>A0A5B9QPS6</accession>
<name>A0A5B9QPS6_9BACT</name>
<keyword evidence="2" id="KW-1185">Reference proteome</keyword>
<protein>
    <submittedName>
        <fullName evidence="1">Nickel uptake substrate-specific transmembrane region</fullName>
    </submittedName>
</protein>
<evidence type="ECO:0000313" key="1">
    <source>
        <dbReference type="EMBL" id="QEG41008.1"/>
    </source>
</evidence>
<sequence>MTCLGIAATAHAHYLWVSVDREPEHSAGSNIYFEEAPRPGDGSYLDHFLRKSDVWIRTIEQPAPDPVRAEEVQAGEHRWMRVASPAADEYSVDAYGKFGVYQYGQTKVLLHYYARNLSVVSHDAMHELGRAEQMDLDLVPHDVGNRFEFTLLWKGKPVADRMVFVRGPKGFRQNIKTDASGKIALERPASGGLTLRSSVEFDTPGEEHGEAYERVRHNITMVIPSQD</sequence>
<dbReference type="AlphaFoldDB" id="A0A5B9QPS6"/>
<dbReference type="OrthoDB" id="275928at2"/>
<dbReference type="KEGG" id="rul:UC8_30260"/>
<keyword evidence="1" id="KW-0472">Membrane</keyword>